<protein>
    <submittedName>
        <fullName evidence="1">Uncharacterized protein</fullName>
    </submittedName>
</protein>
<reference evidence="1 2" key="1">
    <citation type="journal article" date="2018" name="Mol. Plant">
        <title>The genome of Artemisia annua provides insight into the evolution of Asteraceae family and artemisinin biosynthesis.</title>
        <authorList>
            <person name="Shen Q."/>
            <person name="Zhang L."/>
            <person name="Liao Z."/>
            <person name="Wang S."/>
            <person name="Yan T."/>
            <person name="Shi P."/>
            <person name="Liu M."/>
            <person name="Fu X."/>
            <person name="Pan Q."/>
            <person name="Wang Y."/>
            <person name="Lv Z."/>
            <person name="Lu X."/>
            <person name="Zhang F."/>
            <person name="Jiang W."/>
            <person name="Ma Y."/>
            <person name="Chen M."/>
            <person name="Hao X."/>
            <person name="Li L."/>
            <person name="Tang Y."/>
            <person name="Lv G."/>
            <person name="Zhou Y."/>
            <person name="Sun X."/>
            <person name="Brodelius P.E."/>
            <person name="Rose J.K.C."/>
            <person name="Tang K."/>
        </authorList>
    </citation>
    <scope>NUCLEOTIDE SEQUENCE [LARGE SCALE GENOMIC DNA]</scope>
    <source>
        <strain evidence="2">cv. Huhao1</strain>
        <tissue evidence="1">Leaf</tissue>
    </source>
</reference>
<proteinExistence type="predicted"/>
<evidence type="ECO:0000313" key="1">
    <source>
        <dbReference type="EMBL" id="PWA50120.1"/>
    </source>
</evidence>
<dbReference type="EMBL" id="PKPP01008661">
    <property type="protein sequence ID" value="PWA50120.1"/>
    <property type="molecule type" value="Genomic_DNA"/>
</dbReference>
<comment type="caution">
    <text evidence="1">The sequence shown here is derived from an EMBL/GenBank/DDBJ whole genome shotgun (WGS) entry which is preliminary data.</text>
</comment>
<sequence length="126" mass="13939">MSVSLFYLPLAIANTLTAPLNDGIPWIDWKLVLLDFCVYTGAVWNCIQSLLEMADGQLREIKARCIKIFVVVTVGCWLCSRSLGFGSCGYSNKALVLANVVLFGKGFDCFEFGCGFEPWFLIPLAI</sequence>
<name>A0A2U1LM97_ARTAN</name>
<organism evidence="1 2">
    <name type="scientific">Artemisia annua</name>
    <name type="common">Sweet wormwood</name>
    <dbReference type="NCBI Taxonomy" id="35608"/>
    <lineage>
        <taxon>Eukaryota</taxon>
        <taxon>Viridiplantae</taxon>
        <taxon>Streptophyta</taxon>
        <taxon>Embryophyta</taxon>
        <taxon>Tracheophyta</taxon>
        <taxon>Spermatophyta</taxon>
        <taxon>Magnoliopsida</taxon>
        <taxon>eudicotyledons</taxon>
        <taxon>Gunneridae</taxon>
        <taxon>Pentapetalae</taxon>
        <taxon>asterids</taxon>
        <taxon>campanulids</taxon>
        <taxon>Asterales</taxon>
        <taxon>Asteraceae</taxon>
        <taxon>Asteroideae</taxon>
        <taxon>Anthemideae</taxon>
        <taxon>Artemisiinae</taxon>
        <taxon>Artemisia</taxon>
    </lineage>
</organism>
<keyword evidence="2" id="KW-1185">Reference proteome</keyword>
<accession>A0A2U1LM97</accession>
<dbReference type="Proteomes" id="UP000245207">
    <property type="component" value="Unassembled WGS sequence"/>
</dbReference>
<dbReference type="AlphaFoldDB" id="A0A2U1LM97"/>
<evidence type="ECO:0000313" key="2">
    <source>
        <dbReference type="Proteomes" id="UP000245207"/>
    </source>
</evidence>
<dbReference type="OrthoDB" id="196717at2759"/>
<gene>
    <name evidence="1" type="ORF">CTI12_AA476160</name>
</gene>